<evidence type="ECO:0000313" key="4">
    <source>
        <dbReference type="Proteomes" id="UP000010716"/>
    </source>
</evidence>
<keyword evidence="3" id="KW-0255">Endonuclease</keyword>
<dbReference type="Proteomes" id="UP000825179">
    <property type="component" value="Chromosome"/>
</dbReference>
<keyword evidence="3" id="KW-0378">Hydrolase</keyword>
<proteinExistence type="predicted"/>
<dbReference type="Proteomes" id="UP000010716">
    <property type="component" value="Unassembled WGS sequence"/>
</dbReference>
<evidence type="ECO:0000313" key="3">
    <source>
        <dbReference type="EMBL" id="QZT33171.1"/>
    </source>
</evidence>
<dbReference type="InterPro" id="IPR010994">
    <property type="entry name" value="RuvA_2-like"/>
</dbReference>
<evidence type="ECO:0000256" key="1">
    <source>
        <dbReference type="SAM" id="MobiDB-lite"/>
    </source>
</evidence>
<organism evidence="2 4">
    <name type="scientific">Caldalkalibacillus thermarum (strain TA2.A1)</name>
    <dbReference type="NCBI Taxonomy" id="986075"/>
    <lineage>
        <taxon>Bacteria</taxon>
        <taxon>Bacillati</taxon>
        <taxon>Bacillota</taxon>
        <taxon>Bacilli</taxon>
        <taxon>Bacillales</taxon>
        <taxon>Bacillaceae</taxon>
        <taxon>Caldalkalibacillus</taxon>
    </lineage>
</organism>
<gene>
    <name evidence="2" type="ORF">CathTA2_2020</name>
    <name evidence="3" type="ORF">HUR95_12785</name>
</gene>
<dbReference type="eggNOG" id="COG1379">
    <property type="taxonomic scope" value="Bacteria"/>
</dbReference>
<reference evidence="2 4" key="1">
    <citation type="journal article" date="2011" name="J. Bacteriol.">
        <title>Draft genome sequence of the thermoalkaliphilic Caldalkalibacillus thermarum strain TA2.A1.</title>
        <authorList>
            <person name="Kalamorz F."/>
            <person name="Keis S."/>
            <person name="McMillan D.G."/>
            <person name="Olsson K."/>
            <person name="Stanton J.A."/>
            <person name="Stockwell P."/>
            <person name="Black M.A."/>
            <person name="Klingeman D.M."/>
            <person name="Land M.L."/>
            <person name="Han C.S."/>
            <person name="Martin S.L."/>
            <person name="Becher S.A."/>
            <person name="Peddie C.J."/>
            <person name="Morgan H.W."/>
            <person name="Matthies D."/>
            <person name="Preiss L."/>
            <person name="Meier T."/>
            <person name="Brown S.D."/>
            <person name="Cook G.M."/>
        </authorList>
    </citation>
    <scope>NUCLEOTIDE SEQUENCE [LARGE SCALE GENOMIC DNA]</scope>
    <source>
        <strain evidence="2 4">TA2.A1</strain>
    </source>
</reference>
<dbReference type="RefSeq" id="WP_007505239.1">
    <property type="nucleotide sequence ID" value="NZ_AFCE01000148.1"/>
</dbReference>
<sequence length="390" mass="43734">MKLQHIFADLHIHLGRTWTSKPVKITASGEMTLSAVLEEASTRKGLDMIGVIDCHVPEVLAELKQLIRQGRAVQLPGGGIRYGQTTLILGTELEICDEYCRGPVHVLCYLPTLEAMTRFSQWMSRYQKNINLSSQRSYVPMRKLQKEVRALEGLFVPAHVFTPYKSVYGKGVETFMSEVMDLDLVDGVELGLSSDSHMADQLPELHPFTFLTNSDAHSLSKIGREYQQLRVAEADFMHLKMALRKTDNQRVAANYGLDPKLGKYHHEVSERLRQLASRQREAAQQDVACVQGPRGRQTNRPADRPPYIYQVPLEFIPGLGPRRLQKLIEVFGSEMAVIHNASLDSLKQWVPEEVAVMIVKARAGQATIKAGGGGQYGKVSYSQDASHRIE</sequence>
<reference evidence="3" key="3">
    <citation type="submission" date="2021-08" db="EMBL/GenBank/DDBJ databases">
        <authorList>
            <person name="de Jong S."/>
            <person name="van den Broek M."/>
            <person name="Merkel A."/>
            <person name="de la Torre Cortes P."/>
            <person name="Kalamorz F."/>
            <person name="Cook G."/>
            <person name="van Loosdrecht M."/>
            <person name="McMillan D."/>
        </authorList>
    </citation>
    <scope>NUCLEOTIDE SEQUENCE</scope>
    <source>
        <strain evidence="3">TA2.A1</strain>
    </source>
</reference>
<protein>
    <submittedName>
        <fullName evidence="3">Endonuclease Q family protein</fullName>
    </submittedName>
</protein>
<dbReference type="SUPFAM" id="SSF47781">
    <property type="entry name" value="RuvA domain 2-like"/>
    <property type="match status" value="1"/>
</dbReference>
<dbReference type="OrthoDB" id="9810135at2"/>
<keyword evidence="5" id="KW-1185">Reference proteome</keyword>
<dbReference type="CDD" id="cd19067">
    <property type="entry name" value="PfuEndoQ-like"/>
    <property type="match status" value="1"/>
</dbReference>
<dbReference type="AlphaFoldDB" id="F5L868"/>
<evidence type="ECO:0000313" key="2">
    <source>
        <dbReference type="EMBL" id="EGL82481.1"/>
    </source>
</evidence>
<dbReference type="PANTHER" id="PTHR40084:SF1">
    <property type="entry name" value="PHOSPHOTRANSFERASE"/>
    <property type="match status" value="1"/>
</dbReference>
<dbReference type="EMBL" id="CP082237">
    <property type="protein sequence ID" value="QZT33171.1"/>
    <property type="molecule type" value="Genomic_DNA"/>
</dbReference>
<dbReference type="Gene3D" id="1.10.150.20">
    <property type="entry name" value="5' to 3' exonuclease, C-terminal subdomain"/>
    <property type="match status" value="1"/>
</dbReference>
<keyword evidence="3" id="KW-0540">Nuclease</keyword>
<dbReference type="KEGG" id="cthu:HUR95_12785"/>
<dbReference type="SUPFAM" id="SSF89550">
    <property type="entry name" value="PHP domain-like"/>
    <property type="match status" value="1"/>
</dbReference>
<name>F5L868_CALTT</name>
<dbReference type="GO" id="GO:0004519">
    <property type="term" value="F:endonuclease activity"/>
    <property type="evidence" value="ECO:0007669"/>
    <property type="project" value="UniProtKB-KW"/>
</dbReference>
<reference evidence="3 5" key="2">
    <citation type="journal article" date="2020" name="Extremophiles">
        <title>Genomic analysis of Caldalkalibacillus thermarum TA2.A1 reveals aerobic alkaliphilic metabolism and evolutionary hallmarks linking alkaliphilic bacteria and plant life.</title>
        <authorList>
            <person name="de Jong S.I."/>
            <person name="van den Broek M.A."/>
            <person name="Merkel A.Y."/>
            <person name="de la Torre Cortes P."/>
            <person name="Kalamorz F."/>
            <person name="Cook G.M."/>
            <person name="van Loosdrecht M.C.M."/>
            <person name="McMillan D.G.G."/>
        </authorList>
    </citation>
    <scope>NUCLEOTIDE SEQUENCE [LARGE SCALE GENOMIC DNA]</scope>
    <source>
        <strain evidence="3 5">TA2.A1</strain>
    </source>
</reference>
<dbReference type="Gene3D" id="3.20.20.140">
    <property type="entry name" value="Metal-dependent hydrolases"/>
    <property type="match status" value="1"/>
</dbReference>
<accession>F5L868</accession>
<evidence type="ECO:0000313" key="5">
    <source>
        <dbReference type="Proteomes" id="UP000825179"/>
    </source>
</evidence>
<dbReference type="PANTHER" id="PTHR40084">
    <property type="entry name" value="PHOSPHOHYDROLASE, PHP FAMILY"/>
    <property type="match status" value="1"/>
</dbReference>
<feature type="region of interest" description="Disordered" evidence="1">
    <location>
        <begin position="284"/>
        <end position="304"/>
    </location>
</feature>
<dbReference type="EMBL" id="AFCE01000148">
    <property type="protein sequence ID" value="EGL82481.1"/>
    <property type="molecule type" value="Genomic_DNA"/>
</dbReference>
<dbReference type="InterPro" id="IPR016195">
    <property type="entry name" value="Pol/histidinol_Pase-like"/>
</dbReference>